<dbReference type="Gene3D" id="3.30.710.10">
    <property type="entry name" value="Potassium Channel Kv1.1, Chain A"/>
    <property type="match status" value="1"/>
</dbReference>
<evidence type="ECO:0000313" key="6">
    <source>
        <dbReference type="Proteomes" id="UP000077315"/>
    </source>
</evidence>
<dbReference type="InterPro" id="IPR000210">
    <property type="entry name" value="BTB/POZ_dom"/>
</dbReference>
<keyword evidence="1" id="KW-0880">Kelch repeat</keyword>
<dbReference type="PANTHER" id="PTHR24412">
    <property type="entry name" value="KELCH PROTEIN"/>
    <property type="match status" value="1"/>
</dbReference>
<dbReference type="InParanoid" id="A0A162WLP3"/>
<protein>
    <recommendedName>
        <fullName evidence="4">BTB domain-containing protein</fullName>
    </recommendedName>
</protein>
<name>A0A162WLP3_PHYB8</name>
<keyword evidence="6" id="KW-1185">Reference proteome</keyword>
<feature type="region of interest" description="Disordered" evidence="3">
    <location>
        <begin position="461"/>
        <end position="480"/>
    </location>
</feature>
<dbReference type="EMBL" id="KV440993">
    <property type="protein sequence ID" value="OAD68895.1"/>
    <property type="molecule type" value="Genomic_DNA"/>
</dbReference>
<evidence type="ECO:0000256" key="1">
    <source>
        <dbReference type="ARBA" id="ARBA00022441"/>
    </source>
</evidence>
<reference evidence="6" key="1">
    <citation type="submission" date="2015-06" db="EMBL/GenBank/DDBJ databases">
        <title>Expansion of signal transduction pathways in fungi by whole-genome duplication.</title>
        <authorList>
            <consortium name="DOE Joint Genome Institute"/>
            <person name="Corrochano L.M."/>
            <person name="Kuo A."/>
            <person name="Marcet-Houben M."/>
            <person name="Polaino S."/>
            <person name="Salamov A."/>
            <person name="Villalobos J.M."/>
            <person name="Alvarez M.I."/>
            <person name="Avalos J."/>
            <person name="Benito E.P."/>
            <person name="Benoit I."/>
            <person name="Burger G."/>
            <person name="Camino L.P."/>
            <person name="Canovas D."/>
            <person name="Cerda-Olmedo E."/>
            <person name="Cheng J.-F."/>
            <person name="Dominguez A."/>
            <person name="Elias M."/>
            <person name="Eslava A.P."/>
            <person name="Glaser F."/>
            <person name="Grimwood J."/>
            <person name="Gutierrez G."/>
            <person name="Heitman J."/>
            <person name="Henrissat B."/>
            <person name="Iturriaga E.A."/>
            <person name="Lang B.F."/>
            <person name="Lavin J.L."/>
            <person name="Lee S."/>
            <person name="Li W."/>
            <person name="Lindquist E."/>
            <person name="Lopez-Garcia S."/>
            <person name="Luque E.M."/>
            <person name="Marcos A.T."/>
            <person name="Martin J."/>
            <person name="McCluskey K."/>
            <person name="Medina H.R."/>
            <person name="Miralles-Duran A."/>
            <person name="Miyazaki A."/>
            <person name="Munoz-Torres E."/>
            <person name="Oguiza J.A."/>
            <person name="Ohm R."/>
            <person name="Olmedo M."/>
            <person name="Orejas M."/>
            <person name="Ortiz-Castellanos L."/>
            <person name="Pisabarro A.G."/>
            <person name="Rodriguez-Romero J."/>
            <person name="Ruiz-Herrera J."/>
            <person name="Ruiz-Vazquez R."/>
            <person name="Sanz C."/>
            <person name="Schackwitz W."/>
            <person name="Schmutz J."/>
            <person name="Shahriari M."/>
            <person name="Shelest E."/>
            <person name="Silva-Franco F."/>
            <person name="Soanes D."/>
            <person name="Syed K."/>
            <person name="Tagua V.G."/>
            <person name="Talbot N.J."/>
            <person name="Thon M."/>
            <person name="De vries R.P."/>
            <person name="Wiebenga A."/>
            <person name="Yadav J.S."/>
            <person name="Braun E.L."/>
            <person name="Baker S."/>
            <person name="Garre V."/>
            <person name="Horwitz B."/>
            <person name="Torres-Martinez S."/>
            <person name="Idnurm A."/>
            <person name="Herrera-Estrella A."/>
            <person name="Gabaldon T."/>
            <person name="Grigoriev I.V."/>
        </authorList>
    </citation>
    <scope>NUCLEOTIDE SEQUENCE [LARGE SCALE GENOMIC DNA]</scope>
    <source>
        <strain evidence="6">NRRL 1555(-)</strain>
    </source>
</reference>
<dbReference type="VEuPathDB" id="FungiDB:PHYBLDRAFT_183000"/>
<dbReference type="GeneID" id="28999612"/>
<evidence type="ECO:0000256" key="3">
    <source>
        <dbReference type="SAM" id="MobiDB-lite"/>
    </source>
</evidence>
<proteinExistence type="predicted"/>
<dbReference type="CDD" id="cd18186">
    <property type="entry name" value="BTB_POZ_ZBTB_KLHL-like"/>
    <property type="match status" value="1"/>
</dbReference>
<dbReference type="InterPro" id="IPR011333">
    <property type="entry name" value="SKP1/BTB/POZ_sf"/>
</dbReference>
<dbReference type="SUPFAM" id="SSF54695">
    <property type="entry name" value="POZ domain"/>
    <property type="match status" value="1"/>
</dbReference>
<feature type="domain" description="BTB" evidence="4">
    <location>
        <begin position="30"/>
        <end position="100"/>
    </location>
</feature>
<dbReference type="PROSITE" id="PS50097">
    <property type="entry name" value="BTB"/>
    <property type="match status" value="1"/>
</dbReference>
<feature type="region of interest" description="Disordered" evidence="3">
    <location>
        <begin position="389"/>
        <end position="408"/>
    </location>
</feature>
<evidence type="ECO:0000313" key="5">
    <source>
        <dbReference type="EMBL" id="OAD68895.1"/>
    </source>
</evidence>
<dbReference type="AlphaFoldDB" id="A0A162WLP3"/>
<evidence type="ECO:0000256" key="2">
    <source>
        <dbReference type="ARBA" id="ARBA00022737"/>
    </source>
</evidence>
<sequence>MTERFVFEDAPPNVIVAMGPDHRSSTAAKTDIQLESGERTRWSCHKAVLAKHSPYFSSMFESEFRESRATIVFLPRGIFTVSALDGILHYMYTAELVANTPPLLGDIYSAADYLGMQLLCSLVADRIRALGHQFNCYCESCQTNVPQILEISRAQVQYQEDDQQMIQIAQAAIKVMTHDPDKTLQTFYTSPELADQLKNAPEVHDYFNQQILERINKGNAIESLYGCFVGLQALQKNDPNVSWSQPLHTTLQAAHSIVTRTIASHFYFYCSEYPSLLSCVDGISYTPEFLSYLLTKTLSNEMNENNTAVFYTGIVRQLMCRHAVQHGERVKEILQVAKDTILAFMASHVDQLRTHHILDQLDKGLLETLAQDLSVLPKVLVHPEPEPPKNHHFFARSTQPPPPPPPPVRRRVIAVQEVESSKKPIGKVSWFLKHVFVVPFSSKTAKQESKRTFVEKTKEMEKKEAAFSAQNSLRREDICQ</sequence>
<keyword evidence="2" id="KW-0677">Repeat</keyword>
<gene>
    <name evidence="5" type="ORF">PHYBLDRAFT_183000</name>
</gene>
<dbReference type="SMART" id="SM00225">
    <property type="entry name" value="BTB"/>
    <property type="match status" value="1"/>
</dbReference>
<dbReference type="PANTHER" id="PTHR24412:SF489">
    <property type="entry name" value="RING FINGER DOMAIN AND KELCH REPEAT-CONTAINING PROTEIN DDB_G0271372"/>
    <property type="match status" value="1"/>
</dbReference>
<dbReference type="Pfam" id="PF00651">
    <property type="entry name" value="BTB"/>
    <property type="match status" value="1"/>
</dbReference>
<evidence type="ECO:0000259" key="4">
    <source>
        <dbReference type="PROSITE" id="PS50097"/>
    </source>
</evidence>
<dbReference type="Proteomes" id="UP000077315">
    <property type="component" value="Unassembled WGS sequence"/>
</dbReference>
<dbReference type="OrthoDB" id="2130750at2759"/>
<accession>A0A162WLP3</accession>
<dbReference type="STRING" id="763407.A0A162WLP3"/>
<dbReference type="RefSeq" id="XP_018286935.1">
    <property type="nucleotide sequence ID" value="XM_018438706.1"/>
</dbReference>
<organism evidence="5 6">
    <name type="scientific">Phycomyces blakesleeanus (strain ATCC 8743b / DSM 1359 / FGSC 10004 / NBRC 33097 / NRRL 1555)</name>
    <dbReference type="NCBI Taxonomy" id="763407"/>
    <lineage>
        <taxon>Eukaryota</taxon>
        <taxon>Fungi</taxon>
        <taxon>Fungi incertae sedis</taxon>
        <taxon>Mucoromycota</taxon>
        <taxon>Mucoromycotina</taxon>
        <taxon>Mucoromycetes</taxon>
        <taxon>Mucorales</taxon>
        <taxon>Phycomycetaceae</taxon>
        <taxon>Phycomyces</taxon>
    </lineage>
</organism>